<organism evidence="2 3">
    <name type="scientific">Limosilactobacillus avistercoris</name>
    <dbReference type="NCBI Taxonomy" id="2762243"/>
    <lineage>
        <taxon>Bacteria</taxon>
        <taxon>Bacillati</taxon>
        <taxon>Bacillota</taxon>
        <taxon>Bacilli</taxon>
        <taxon>Lactobacillales</taxon>
        <taxon>Lactobacillaceae</taxon>
        <taxon>Limosilactobacillus</taxon>
    </lineage>
</organism>
<dbReference type="EMBL" id="JACSQW010000009">
    <property type="protein sequence ID" value="MBD7895009.1"/>
    <property type="molecule type" value="Genomic_DNA"/>
</dbReference>
<proteinExistence type="predicted"/>
<gene>
    <name evidence="2" type="ORF">H9564_04665</name>
</gene>
<evidence type="ECO:0000259" key="1">
    <source>
        <dbReference type="Pfam" id="PF10469"/>
    </source>
</evidence>
<dbReference type="SUPFAM" id="SSF55144">
    <property type="entry name" value="LigT-like"/>
    <property type="match status" value="1"/>
</dbReference>
<dbReference type="InterPro" id="IPR009097">
    <property type="entry name" value="Cyclic_Pdiesterase"/>
</dbReference>
<evidence type="ECO:0000313" key="3">
    <source>
        <dbReference type="Proteomes" id="UP000616837"/>
    </source>
</evidence>
<dbReference type="Gene3D" id="3.90.1140.10">
    <property type="entry name" value="Cyclic phosphodiesterase"/>
    <property type="match status" value="1"/>
</dbReference>
<dbReference type="RefSeq" id="WP_191684356.1">
    <property type="nucleotide sequence ID" value="NZ_JACSQW010000009.1"/>
</dbReference>
<name>A0ABR8PCK1_9LACO</name>
<comment type="caution">
    <text evidence="2">The sequence shown here is derived from an EMBL/GenBank/DDBJ whole genome shotgun (WGS) entry which is preliminary data.</text>
</comment>
<evidence type="ECO:0000313" key="2">
    <source>
        <dbReference type="EMBL" id="MBD7895009.1"/>
    </source>
</evidence>
<keyword evidence="3" id="KW-1185">Reference proteome</keyword>
<sequence length="226" mass="26278">MDKLNQLYSRIETQGIQKISAHCEQVDLNLQMLKTDTRRGLTLLVHLPAHVTRNINFILNDLKQLEPFQYYYAVDTIHITVMDIRRAVPELCLSKEELVNYQQVIRETVNNVGTINWHLAGLICSPGAILVKGFYSSELEQLRNALRKNLLKNGLILDERYETFSGHATVVRFNKKLTHPQALLNEVNDFRNIEFGDFQTSKVDLVIHDWYNRHSQLIERFSLKTS</sequence>
<dbReference type="Pfam" id="PF10469">
    <property type="entry name" value="AKAP7_NLS"/>
    <property type="match status" value="1"/>
</dbReference>
<reference evidence="2 3" key="1">
    <citation type="submission" date="2020-08" db="EMBL/GenBank/DDBJ databases">
        <title>A Genomic Blueprint of the Chicken Gut Microbiome.</title>
        <authorList>
            <person name="Gilroy R."/>
            <person name="Ravi A."/>
            <person name="Getino M."/>
            <person name="Pursley I."/>
            <person name="Horton D.L."/>
            <person name="Alikhan N.-F."/>
            <person name="Baker D."/>
            <person name="Gharbi K."/>
            <person name="Hall N."/>
            <person name="Watson M."/>
            <person name="Adriaenssens E.M."/>
            <person name="Foster-Nyarko E."/>
            <person name="Jarju S."/>
            <person name="Secka A."/>
            <person name="Antonio M."/>
            <person name="Oren A."/>
            <person name="Chaudhuri R."/>
            <person name="La Ragione R.M."/>
            <person name="Hildebrand F."/>
            <person name="Pallen M.J."/>
        </authorList>
    </citation>
    <scope>NUCLEOTIDE SEQUENCE [LARGE SCALE GENOMIC DNA]</scope>
    <source>
        <strain evidence="2 3">Sa3CUN2</strain>
    </source>
</reference>
<feature type="domain" description="A-kinase anchor protein 7-like phosphoesterase" evidence="1">
    <location>
        <begin position="59"/>
        <end position="206"/>
    </location>
</feature>
<dbReference type="Proteomes" id="UP000616837">
    <property type="component" value="Unassembled WGS sequence"/>
</dbReference>
<protein>
    <recommendedName>
        <fullName evidence="1">A-kinase anchor protein 7-like phosphoesterase domain-containing protein</fullName>
    </recommendedName>
</protein>
<dbReference type="InterPro" id="IPR019510">
    <property type="entry name" value="AKAP7-like_phosphoesterase"/>
</dbReference>
<accession>A0ABR8PCK1</accession>